<evidence type="ECO:0000256" key="6">
    <source>
        <dbReference type="ARBA" id="ARBA00022692"/>
    </source>
</evidence>
<dbReference type="EMBL" id="CP003380">
    <property type="protein sequence ID" value="AFJ03424.1"/>
    <property type="molecule type" value="Genomic_DNA"/>
</dbReference>
<dbReference type="KEGG" id="mec:Q7C_2290"/>
<evidence type="ECO:0000256" key="3">
    <source>
        <dbReference type="ARBA" id="ARBA00022448"/>
    </source>
</evidence>
<feature type="transmembrane region" description="Helical" evidence="9">
    <location>
        <begin position="30"/>
        <end position="50"/>
    </location>
</feature>
<proteinExistence type="inferred from homology"/>
<keyword evidence="3 9" id="KW-0813">Transport</keyword>
<evidence type="ECO:0000313" key="13">
    <source>
        <dbReference type="EMBL" id="AFJ03424.1"/>
    </source>
</evidence>
<dbReference type="Gene3D" id="2.40.30.170">
    <property type="match status" value="1"/>
</dbReference>
<reference evidence="13 14" key="1">
    <citation type="journal article" date="2012" name="J. Bacteriol.">
        <title>Complete genome sequences of Methylophaga sp. strain JAM1 and Methylophaga sp. strain JAM7.</title>
        <authorList>
            <person name="Villeneuve C."/>
            <person name="Martineau C."/>
            <person name="Mauffrey F."/>
            <person name="Villemur R."/>
        </authorList>
    </citation>
    <scope>NUCLEOTIDE SEQUENCE [LARGE SCALE GENOMIC DNA]</scope>
    <source>
        <strain evidence="13 14">JAM7</strain>
    </source>
</reference>
<dbReference type="InterPro" id="IPR058982">
    <property type="entry name" value="Beta-barrel_AprE"/>
</dbReference>
<dbReference type="Pfam" id="PF26002">
    <property type="entry name" value="Beta-barrel_AprE"/>
    <property type="match status" value="1"/>
</dbReference>
<evidence type="ECO:0000313" key="14">
    <source>
        <dbReference type="Proteomes" id="UP000009145"/>
    </source>
</evidence>
<keyword evidence="14" id="KW-1185">Reference proteome</keyword>
<dbReference type="GO" id="GO:0005886">
    <property type="term" value="C:plasma membrane"/>
    <property type="evidence" value="ECO:0007669"/>
    <property type="project" value="UniProtKB-SubCell"/>
</dbReference>
<feature type="coiled-coil region" evidence="10">
    <location>
        <begin position="166"/>
        <end position="245"/>
    </location>
</feature>
<comment type="subcellular location">
    <subcellularLocation>
        <location evidence="1 9">Cell inner membrane</location>
        <topology evidence="1 9">Single-pass membrane protein</topology>
    </subcellularLocation>
</comment>
<dbReference type="RefSeq" id="WP_014704843.1">
    <property type="nucleotide sequence ID" value="NC_017856.1"/>
</dbReference>
<keyword evidence="8 9" id="KW-0472">Membrane</keyword>
<sequence length="449" mass="50583">MKDITEFNSDATRAKAEQSQSSLSVSDRPYRWFGVLVLLLTFGIFGGWAYTAKIDNASLAPGFVSVKYNSKSVQHLDGGIVTELNVREGDLVEAGDVLIVLDDTQIRAQRDITMGQLLSLSALESRLIAEQTWQEKVDYPELLQVADDPRAAEAMMVENEIFKARRESMTGEVKVLEQRIQQLRNRRVGLEAQRDSNERLTKSLTEEIDELRDLLKEGFAEKQRLRERERQFNEAEGSIGELTAEIAALDVQIGETRLEILQLRKERSEEVATRLAEVQNSLFDVREKLTAQEDVLRKTQILAPVTGKVLGLAVHTIGGVIGPRERIMEIVPEDEELAIIARVNPIDIDRVSVGQSAEVRFSAFHFGTTPRMFAEVVKVSPDRIQDRDSKEVYYEARLEVTTESLLEMNNLVVLPGMPAEVLISSGERTLFEYLSKPVTDAFSRAFLEE</sequence>
<dbReference type="GO" id="GO:0015031">
    <property type="term" value="P:protein transport"/>
    <property type="evidence" value="ECO:0007669"/>
    <property type="project" value="InterPro"/>
</dbReference>
<organism evidence="13 14">
    <name type="scientific">Methylophaga frappieri (strain ATCC BAA-2434 / DSM 25690 / JAM7)</name>
    <dbReference type="NCBI Taxonomy" id="754477"/>
    <lineage>
        <taxon>Bacteria</taxon>
        <taxon>Pseudomonadati</taxon>
        <taxon>Pseudomonadota</taxon>
        <taxon>Gammaproteobacteria</taxon>
        <taxon>Thiotrichales</taxon>
        <taxon>Piscirickettsiaceae</taxon>
        <taxon>Methylophaga</taxon>
    </lineage>
</organism>
<comment type="similarity">
    <text evidence="2 9">Belongs to the membrane fusion protein (MFP) (TC 8.A.1) family.</text>
</comment>
<gene>
    <name evidence="13" type="ordered locus">Q7C_2290</name>
</gene>
<dbReference type="InterPro" id="IPR050739">
    <property type="entry name" value="MFP"/>
</dbReference>
<dbReference type="HOGENOM" id="CLU_023976_1_1_6"/>
<name>I1YKI1_METFJ</name>
<dbReference type="Pfam" id="PF25994">
    <property type="entry name" value="HH_AprE"/>
    <property type="match status" value="1"/>
</dbReference>
<dbReference type="STRING" id="754477.Q7C_2290"/>
<feature type="domain" description="AprE-like beta-barrel" evidence="12">
    <location>
        <begin position="337"/>
        <end position="425"/>
    </location>
</feature>
<dbReference type="Gene3D" id="1.10.287.1490">
    <property type="match status" value="1"/>
</dbReference>
<dbReference type="InterPro" id="IPR058781">
    <property type="entry name" value="HH_AprE-like"/>
</dbReference>
<dbReference type="PATRIC" id="fig|754477.3.peg.2257"/>
<dbReference type="AlphaFoldDB" id="I1YKI1"/>
<evidence type="ECO:0000256" key="8">
    <source>
        <dbReference type="ARBA" id="ARBA00023136"/>
    </source>
</evidence>
<dbReference type="PRINTS" id="PR01490">
    <property type="entry name" value="RTXTOXIND"/>
</dbReference>
<keyword evidence="4 9" id="KW-1003">Cell membrane</keyword>
<evidence type="ECO:0000256" key="9">
    <source>
        <dbReference type="RuleBase" id="RU365093"/>
    </source>
</evidence>
<dbReference type="OrthoDB" id="9775513at2"/>
<protein>
    <recommendedName>
        <fullName evidence="9">Membrane fusion protein (MFP) family protein</fullName>
    </recommendedName>
</protein>
<evidence type="ECO:0000256" key="1">
    <source>
        <dbReference type="ARBA" id="ARBA00004377"/>
    </source>
</evidence>
<dbReference type="eggNOG" id="COG0845">
    <property type="taxonomic scope" value="Bacteria"/>
</dbReference>
<evidence type="ECO:0000256" key="7">
    <source>
        <dbReference type="ARBA" id="ARBA00022989"/>
    </source>
</evidence>
<evidence type="ECO:0000259" key="12">
    <source>
        <dbReference type="Pfam" id="PF26002"/>
    </source>
</evidence>
<dbReference type="Proteomes" id="UP000009145">
    <property type="component" value="Chromosome"/>
</dbReference>
<dbReference type="PANTHER" id="PTHR30386">
    <property type="entry name" value="MEMBRANE FUSION SUBUNIT OF EMRAB-TOLC MULTIDRUG EFFLUX PUMP"/>
    <property type="match status" value="1"/>
</dbReference>
<keyword evidence="5 9" id="KW-0997">Cell inner membrane</keyword>
<dbReference type="InterPro" id="IPR010129">
    <property type="entry name" value="T1SS_HlyD"/>
</dbReference>
<keyword evidence="6 9" id="KW-0812">Transmembrane</keyword>
<dbReference type="NCBIfam" id="TIGR01843">
    <property type="entry name" value="type_I_hlyD"/>
    <property type="match status" value="1"/>
</dbReference>
<evidence type="ECO:0000256" key="5">
    <source>
        <dbReference type="ARBA" id="ARBA00022519"/>
    </source>
</evidence>
<evidence type="ECO:0000256" key="2">
    <source>
        <dbReference type="ARBA" id="ARBA00009477"/>
    </source>
</evidence>
<feature type="domain" description="AprE-like long alpha-helical hairpin" evidence="11">
    <location>
        <begin position="107"/>
        <end position="295"/>
    </location>
</feature>
<accession>I1YKI1</accession>
<evidence type="ECO:0000259" key="11">
    <source>
        <dbReference type="Pfam" id="PF25994"/>
    </source>
</evidence>
<dbReference type="Gene3D" id="2.40.50.100">
    <property type="match status" value="1"/>
</dbReference>
<evidence type="ECO:0000256" key="10">
    <source>
        <dbReference type="SAM" id="Coils"/>
    </source>
</evidence>
<dbReference type="PANTHER" id="PTHR30386:SF17">
    <property type="entry name" value="ALKALINE PROTEASE SECRETION PROTEIN APRE"/>
    <property type="match status" value="1"/>
</dbReference>
<keyword evidence="7 9" id="KW-1133">Transmembrane helix</keyword>
<keyword evidence="10" id="KW-0175">Coiled coil</keyword>
<evidence type="ECO:0000256" key="4">
    <source>
        <dbReference type="ARBA" id="ARBA00022475"/>
    </source>
</evidence>